<name>A0A0A8Z105_ARUDO</name>
<organism evidence="1">
    <name type="scientific">Arundo donax</name>
    <name type="common">Giant reed</name>
    <name type="synonym">Donax arundinaceus</name>
    <dbReference type="NCBI Taxonomy" id="35708"/>
    <lineage>
        <taxon>Eukaryota</taxon>
        <taxon>Viridiplantae</taxon>
        <taxon>Streptophyta</taxon>
        <taxon>Embryophyta</taxon>
        <taxon>Tracheophyta</taxon>
        <taxon>Spermatophyta</taxon>
        <taxon>Magnoliopsida</taxon>
        <taxon>Liliopsida</taxon>
        <taxon>Poales</taxon>
        <taxon>Poaceae</taxon>
        <taxon>PACMAD clade</taxon>
        <taxon>Arundinoideae</taxon>
        <taxon>Arundineae</taxon>
        <taxon>Arundo</taxon>
    </lineage>
</organism>
<evidence type="ECO:0000313" key="1">
    <source>
        <dbReference type="EMBL" id="JAD33059.1"/>
    </source>
</evidence>
<sequence length="19" mass="2185">MSNDVWKYCTEMSDKGFSG</sequence>
<proteinExistence type="predicted"/>
<dbReference type="AlphaFoldDB" id="A0A0A8Z105"/>
<dbReference type="EMBL" id="GBRH01264836">
    <property type="protein sequence ID" value="JAD33059.1"/>
    <property type="molecule type" value="Transcribed_RNA"/>
</dbReference>
<reference evidence="1" key="1">
    <citation type="submission" date="2014-09" db="EMBL/GenBank/DDBJ databases">
        <authorList>
            <person name="Magalhaes I.L.F."/>
            <person name="Oliveira U."/>
            <person name="Santos F.R."/>
            <person name="Vidigal T.H.D.A."/>
            <person name="Brescovit A.D."/>
            <person name="Santos A.J."/>
        </authorList>
    </citation>
    <scope>NUCLEOTIDE SEQUENCE</scope>
    <source>
        <tissue evidence="1">Shoot tissue taken approximately 20 cm above the soil surface</tissue>
    </source>
</reference>
<reference evidence="1" key="2">
    <citation type="journal article" date="2015" name="Data Brief">
        <title>Shoot transcriptome of the giant reed, Arundo donax.</title>
        <authorList>
            <person name="Barrero R.A."/>
            <person name="Guerrero F.D."/>
            <person name="Moolhuijzen P."/>
            <person name="Goolsby J.A."/>
            <person name="Tidwell J."/>
            <person name="Bellgard S.E."/>
            <person name="Bellgard M.I."/>
        </authorList>
    </citation>
    <scope>NUCLEOTIDE SEQUENCE</scope>
    <source>
        <tissue evidence="1">Shoot tissue taken approximately 20 cm above the soil surface</tissue>
    </source>
</reference>
<protein>
    <submittedName>
        <fullName evidence="1">Uncharacterized protein</fullName>
    </submittedName>
</protein>
<accession>A0A0A8Z105</accession>